<dbReference type="Proteomes" id="UP000825009">
    <property type="component" value="Chromosome"/>
</dbReference>
<proteinExistence type="predicted"/>
<keyword evidence="2" id="KW-1185">Reference proteome</keyword>
<evidence type="ECO:0000313" key="1">
    <source>
        <dbReference type="EMBL" id="QXT39199.1"/>
    </source>
</evidence>
<dbReference type="RefSeq" id="WP_219001609.1">
    <property type="nucleotide sequence ID" value="NZ_CP079194.1"/>
</dbReference>
<accession>A0A8F6TVZ4</accession>
<name>A0A8F6TVZ4_9RHOB</name>
<gene>
    <name evidence="1" type="ORF">KYE46_14905</name>
</gene>
<evidence type="ECO:0000313" key="2">
    <source>
        <dbReference type="Proteomes" id="UP000825009"/>
    </source>
</evidence>
<protein>
    <submittedName>
        <fullName evidence="1">Uncharacterized protein</fullName>
    </submittedName>
</protein>
<dbReference type="EMBL" id="CP079194">
    <property type="protein sequence ID" value="QXT39199.1"/>
    <property type="molecule type" value="Genomic_DNA"/>
</dbReference>
<dbReference type="AlphaFoldDB" id="A0A8F6TVZ4"/>
<organism evidence="1 2">
    <name type="scientific">Gymnodinialimonas ceratoperidinii</name>
    <dbReference type="NCBI Taxonomy" id="2856823"/>
    <lineage>
        <taxon>Bacteria</taxon>
        <taxon>Pseudomonadati</taxon>
        <taxon>Pseudomonadota</taxon>
        <taxon>Alphaproteobacteria</taxon>
        <taxon>Rhodobacterales</taxon>
        <taxon>Paracoccaceae</taxon>
        <taxon>Gymnodinialimonas</taxon>
    </lineage>
</organism>
<reference evidence="1 2" key="1">
    <citation type="submission" date="2021-07" db="EMBL/GenBank/DDBJ databases">
        <title>A novel Jannaschia species isolated from marine dinoflagellate Ceratoperidinium margalefii.</title>
        <authorList>
            <person name="Jiang Y."/>
            <person name="Li Z."/>
        </authorList>
    </citation>
    <scope>NUCLEOTIDE SEQUENCE [LARGE SCALE GENOMIC DNA]</scope>
    <source>
        <strain evidence="1 2">J12C1-MA-4</strain>
    </source>
</reference>
<sequence>MLLPLAALLALAGAFGLYLGVVMAPPSESEIIARHAAEYVAETGRALSDCYGVPSGIEGVHLIVVCEAEGEEAWFVAVDARGVPVDEALVLGEDAT</sequence>
<dbReference type="KEGG" id="gce:KYE46_14905"/>